<proteinExistence type="predicted"/>
<feature type="transmembrane region" description="Helical" evidence="1">
    <location>
        <begin position="157"/>
        <end position="178"/>
    </location>
</feature>
<feature type="transmembrane region" description="Helical" evidence="1">
    <location>
        <begin position="6"/>
        <end position="30"/>
    </location>
</feature>
<gene>
    <name evidence="3" type="ORF">ABE541_24305</name>
</gene>
<dbReference type="InterPro" id="IPR039447">
    <property type="entry name" value="UreH-like_TM_dom"/>
</dbReference>
<dbReference type="Pfam" id="PF13386">
    <property type="entry name" value="DsbD_2"/>
    <property type="match status" value="1"/>
</dbReference>
<keyword evidence="1" id="KW-1133">Transmembrane helix</keyword>
<dbReference type="Proteomes" id="UP001409291">
    <property type="component" value="Unassembled WGS sequence"/>
</dbReference>
<evidence type="ECO:0000259" key="2">
    <source>
        <dbReference type="Pfam" id="PF13386"/>
    </source>
</evidence>
<feature type="transmembrane region" description="Helical" evidence="1">
    <location>
        <begin position="51"/>
        <end position="69"/>
    </location>
</feature>
<feature type="transmembrane region" description="Helical" evidence="1">
    <location>
        <begin position="190"/>
        <end position="207"/>
    </location>
</feature>
<reference evidence="3 4" key="1">
    <citation type="submission" date="2024-04" db="EMBL/GenBank/DDBJ databases">
        <title>WGS of bacteria from Torrens River.</title>
        <authorList>
            <person name="Wyrsch E.R."/>
            <person name="Drigo B."/>
        </authorList>
    </citation>
    <scope>NUCLEOTIDE SEQUENCE [LARGE SCALE GENOMIC DNA]</scope>
    <source>
        <strain evidence="3 4">TWI391</strain>
    </source>
</reference>
<organism evidence="3 4">
    <name type="scientific">Sphingobacterium kitahiroshimense</name>
    <dbReference type="NCBI Taxonomy" id="470446"/>
    <lineage>
        <taxon>Bacteria</taxon>
        <taxon>Pseudomonadati</taxon>
        <taxon>Bacteroidota</taxon>
        <taxon>Sphingobacteriia</taxon>
        <taxon>Sphingobacteriales</taxon>
        <taxon>Sphingobacteriaceae</taxon>
        <taxon>Sphingobacterium</taxon>
    </lineage>
</organism>
<sequence>MSYQYFAFFMGLFGSVHCAVMCGPLLFAVQGNHELTWKIAFNKILYQIGRILTYGVYGLALGMIGRIASIQGWQMGLSILTGLILLVIGLVQLFKFKNQDFIKLQTRLVQPIAKLMGRWLYRPGGSFFAGVLNGILPCGMLYMAAAAAMNTESSLTSFYFMVMFGLGTLPLLLIFSFLGNFIRTYFKMNFSKWLPFLYILMGIWFLLRGANLDIPYLSPLLHVDGAMNCHII</sequence>
<feature type="transmembrane region" description="Helical" evidence="1">
    <location>
        <begin position="124"/>
        <end position="145"/>
    </location>
</feature>
<name>A0ABV0C263_9SPHI</name>
<keyword evidence="1" id="KW-0472">Membrane</keyword>
<evidence type="ECO:0000256" key="1">
    <source>
        <dbReference type="SAM" id="Phobius"/>
    </source>
</evidence>
<evidence type="ECO:0000313" key="4">
    <source>
        <dbReference type="Proteomes" id="UP001409291"/>
    </source>
</evidence>
<keyword evidence="1" id="KW-0812">Transmembrane</keyword>
<evidence type="ECO:0000313" key="3">
    <source>
        <dbReference type="EMBL" id="MEN5380408.1"/>
    </source>
</evidence>
<feature type="domain" description="Urease accessory protein UreH-like transmembrane" evidence="2">
    <location>
        <begin position="7"/>
        <end position="204"/>
    </location>
</feature>
<feature type="transmembrane region" description="Helical" evidence="1">
    <location>
        <begin position="75"/>
        <end position="94"/>
    </location>
</feature>
<comment type="caution">
    <text evidence="3">The sequence shown here is derived from an EMBL/GenBank/DDBJ whole genome shotgun (WGS) entry which is preliminary data.</text>
</comment>
<dbReference type="RefSeq" id="WP_132844106.1">
    <property type="nucleotide sequence ID" value="NZ_JBDJLH010000006.1"/>
</dbReference>
<dbReference type="PANTHER" id="PTHR42208">
    <property type="entry name" value="HEAVY METAL TRANSPORTER-RELATED"/>
    <property type="match status" value="1"/>
</dbReference>
<dbReference type="PANTHER" id="PTHR42208:SF1">
    <property type="entry name" value="HEAVY METAL TRANSPORTER"/>
    <property type="match status" value="1"/>
</dbReference>
<accession>A0ABV0C263</accession>
<dbReference type="EMBL" id="JBDJNQ010000017">
    <property type="protein sequence ID" value="MEN5380408.1"/>
    <property type="molecule type" value="Genomic_DNA"/>
</dbReference>
<protein>
    <submittedName>
        <fullName evidence="3">Sulfite exporter TauE/SafE family protein</fullName>
    </submittedName>
</protein>
<keyword evidence="4" id="KW-1185">Reference proteome</keyword>